<comment type="caution">
    <text evidence="7">The sequence shown here is derived from an EMBL/GenBank/DDBJ whole genome shotgun (WGS) entry which is preliminary data.</text>
</comment>
<protein>
    <recommendedName>
        <fullName evidence="4 5">Large ribosomal subunit protein uL24</fullName>
    </recommendedName>
</protein>
<comment type="function">
    <text evidence="5">One of two assembly initiator proteins, it binds directly to the 5'-end of the 23S rRNA, where it nucleates assembly of the 50S subunit.</text>
</comment>
<dbReference type="InterPro" id="IPR041988">
    <property type="entry name" value="Ribosomal_uL24_KOW"/>
</dbReference>
<dbReference type="InterPro" id="IPR003256">
    <property type="entry name" value="Ribosomal_uL24"/>
</dbReference>
<dbReference type="HAMAP" id="MF_01326_B">
    <property type="entry name" value="Ribosomal_uL24_B"/>
    <property type="match status" value="1"/>
</dbReference>
<gene>
    <name evidence="5" type="primary">rplX</name>
    <name evidence="7" type="ORF">A3A02_03005</name>
</gene>
<reference evidence="7 8" key="1">
    <citation type="journal article" date="2016" name="Nat. Commun.">
        <title>Thousands of microbial genomes shed light on interconnected biogeochemical processes in an aquifer system.</title>
        <authorList>
            <person name="Anantharaman K."/>
            <person name="Brown C.T."/>
            <person name="Hug L.A."/>
            <person name="Sharon I."/>
            <person name="Castelle C.J."/>
            <person name="Probst A.J."/>
            <person name="Thomas B.C."/>
            <person name="Singh A."/>
            <person name="Wilkins M.J."/>
            <person name="Karaoz U."/>
            <person name="Brodie E.L."/>
            <person name="Williams K.H."/>
            <person name="Hubbard S.S."/>
            <person name="Banfield J.F."/>
        </authorList>
    </citation>
    <scope>NUCLEOTIDE SEQUENCE [LARGE SCALE GENOMIC DNA]</scope>
</reference>
<dbReference type="InterPro" id="IPR008991">
    <property type="entry name" value="Translation_prot_SH3-like_sf"/>
</dbReference>
<evidence type="ECO:0000256" key="3">
    <source>
        <dbReference type="ARBA" id="ARBA00023274"/>
    </source>
</evidence>
<name>A0A1G1YN29_9BACT</name>
<dbReference type="EMBL" id="MHIM01000006">
    <property type="protein sequence ID" value="OGY53050.1"/>
    <property type="molecule type" value="Genomic_DNA"/>
</dbReference>
<keyword evidence="3 5" id="KW-0687">Ribonucleoprotein</keyword>
<dbReference type="AlphaFoldDB" id="A0A1G1YN29"/>
<evidence type="ECO:0000256" key="4">
    <source>
        <dbReference type="ARBA" id="ARBA00035206"/>
    </source>
</evidence>
<dbReference type="SUPFAM" id="SSF50104">
    <property type="entry name" value="Translation proteins SH3-like domain"/>
    <property type="match status" value="1"/>
</dbReference>
<dbReference type="GO" id="GO:0006412">
    <property type="term" value="P:translation"/>
    <property type="evidence" value="ECO:0007669"/>
    <property type="project" value="UniProtKB-UniRule"/>
</dbReference>
<dbReference type="CDD" id="cd06089">
    <property type="entry name" value="KOW_RPL26"/>
    <property type="match status" value="1"/>
</dbReference>
<dbReference type="InterPro" id="IPR014722">
    <property type="entry name" value="Rib_uL2_dom2"/>
</dbReference>
<dbReference type="GO" id="GO:0005840">
    <property type="term" value="C:ribosome"/>
    <property type="evidence" value="ECO:0007669"/>
    <property type="project" value="UniProtKB-KW"/>
</dbReference>
<keyword evidence="5" id="KW-0694">RNA-binding</keyword>
<evidence type="ECO:0000313" key="7">
    <source>
        <dbReference type="EMBL" id="OGY53050.1"/>
    </source>
</evidence>
<dbReference type="GO" id="GO:1990904">
    <property type="term" value="C:ribonucleoprotein complex"/>
    <property type="evidence" value="ECO:0007669"/>
    <property type="project" value="UniProtKB-KW"/>
</dbReference>
<sequence>MKIRTGDKVKILSGKDQGKTGKVLQVFLNENKVVVEGLNLMIKHQRPKKQGEKGQRIQFPAPINSSKVALICPKCGQNSRVGFKITESSLSAEGQAKSRRIKNRICKKCQEVIN</sequence>
<dbReference type="InterPro" id="IPR057264">
    <property type="entry name" value="Ribosomal_uL24_C"/>
</dbReference>
<dbReference type="Pfam" id="PF17136">
    <property type="entry name" value="ribosomal_L24"/>
    <property type="match status" value="1"/>
</dbReference>
<organism evidence="7 8">
    <name type="scientific">Candidatus Buchananbacteria bacterium RIFCSPLOWO2_01_FULL_39_33</name>
    <dbReference type="NCBI Taxonomy" id="1797543"/>
    <lineage>
        <taxon>Bacteria</taxon>
        <taxon>Candidatus Buchananiibacteriota</taxon>
    </lineage>
</organism>
<keyword evidence="2 5" id="KW-0689">Ribosomal protein</keyword>
<evidence type="ECO:0000259" key="6">
    <source>
        <dbReference type="SMART" id="SM00739"/>
    </source>
</evidence>
<dbReference type="GO" id="GO:0003735">
    <property type="term" value="F:structural constituent of ribosome"/>
    <property type="evidence" value="ECO:0007669"/>
    <property type="project" value="InterPro"/>
</dbReference>
<comment type="function">
    <text evidence="5">One of the proteins that surrounds the polypeptide exit tunnel on the outside of the subunit.</text>
</comment>
<keyword evidence="5" id="KW-0699">rRNA-binding</keyword>
<comment type="subunit">
    <text evidence="5">Part of the 50S ribosomal subunit.</text>
</comment>
<evidence type="ECO:0000256" key="1">
    <source>
        <dbReference type="ARBA" id="ARBA00010618"/>
    </source>
</evidence>
<dbReference type="PANTHER" id="PTHR12903">
    <property type="entry name" value="MITOCHONDRIAL RIBOSOMAL PROTEIN L24"/>
    <property type="match status" value="1"/>
</dbReference>
<dbReference type="SMART" id="SM00739">
    <property type="entry name" value="KOW"/>
    <property type="match status" value="1"/>
</dbReference>
<dbReference type="NCBIfam" id="TIGR01079">
    <property type="entry name" value="rplX_bact"/>
    <property type="match status" value="1"/>
</dbReference>
<dbReference type="InterPro" id="IPR005824">
    <property type="entry name" value="KOW"/>
</dbReference>
<comment type="similarity">
    <text evidence="1 5">Belongs to the universal ribosomal protein uL24 family.</text>
</comment>
<dbReference type="Proteomes" id="UP000177376">
    <property type="component" value="Unassembled WGS sequence"/>
</dbReference>
<dbReference type="Pfam" id="PF00467">
    <property type="entry name" value="KOW"/>
    <property type="match status" value="1"/>
</dbReference>
<accession>A0A1G1YN29</accession>
<evidence type="ECO:0000313" key="8">
    <source>
        <dbReference type="Proteomes" id="UP000177376"/>
    </source>
</evidence>
<proteinExistence type="inferred from homology"/>
<evidence type="ECO:0000256" key="2">
    <source>
        <dbReference type="ARBA" id="ARBA00022980"/>
    </source>
</evidence>
<evidence type="ECO:0000256" key="5">
    <source>
        <dbReference type="HAMAP-Rule" id="MF_01326"/>
    </source>
</evidence>
<dbReference type="GO" id="GO:0019843">
    <property type="term" value="F:rRNA binding"/>
    <property type="evidence" value="ECO:0007669"/>
    <property type="project" value="UniProtKB-UniRule"/>
</dbReference>
<dbReference type="Gene3D" id="2.30.30.30">
    <property type="match status" value="1"/>
</dbReference>
<feature type="domain" description="KOW" evidence="6">
    <location>
        <begin position="2"/>
        <end position="29"/>
    </location>
</feature>